<reference evidence="6 7" key="1">
    <citation type="submission" date="2020-12" db="EMBL/GenBank/DDBJ databases">
        <authorList>
            <person name="Zheng R.K."/>
            <person name="Sun C.M."/>
        </authorList>
    </citation>
    <scope>NUCLEOTIDE SEQUENCE [LARGE SCALE GENOMIC DNA]</scope>
    <source>
        <strain evidence="6 7">ZRK001</strain>
        <plasmid evidence="6 7">plas-002</plasmid>
    </source>
</reference>
<evidence type="ECO:0000256" key="4">
    <source>
        <dbReference type="PIRSR" id="PIRSR603782-2"/>
    </source>
</evidence>
<dbReference type="KEGG" id="mlut:JET14_21575"/>
<name>A0A7T7HPN1_9HYPH</name>
<feature type="disulfide bond" description="Redox-active" evidence="4">
    <location>
        <begin position="77"/>
        <end position="81"/>
    </location>
</feature>
<keyword evidence="2 3" id="KW-0186">Copper</keyword>
<feature type="domain" description="Thioredoxin" evidence="5">
    <location>
        <begin position="39"/>
        <end position="202"/>
    </location>
</feature>
<evidence type="ECO:0000256" key="1">
    <source>
        <dbReference type="ARBA" id="ARBA00010996"/>
    </source>
</evidence>
<dbReference type="Pfam" id="PF02630">
    <property type="entry name" value="SCO1-SenC"/>
    <property type="match status" value="1"/>
</dbReference>
<accession>A0A7T7HPN1</accession>
<protein>
    <submittedName>
        <fullName evidence="6">SCO family protein</fullName>
    </submittedName>
</protein>
<evidence type="ECO:0000313" key="6">
    <source>
        <dbReference type="EMBL" id="QQM33054.1"/>
    </source>
</evidence>
<dbReference type="AlphaFoldDB" id="A0A7T7HPN1"/>
<dbReference type="GO" id="GO:0046872">
    <property type="term" value="F:metal ion binding"/>
    <property type="evidence" value="ECO:0007669"/>
    <property type="project" value="UniProtKB-KW"/>
</dbReference>
<dbReference type="PROSITE" id="PS51352">
    <property type="entry name" value="THIOREDOXIN_2"/>
    <property type="match status" value="1"/>
</dbReference>
<dbReference type="PANTHER" id="PTHR12151">
    <property type="entry name" value="ELECTRON TRANSPORT PROTIN SCO1/SENC FAMILY MEMBER"/>
    <property type="match status" value="1"/>
</dbReference>
<dbReference type="InterPro" id="IPR003782">
    <property type="entry name" value="SCO1/SenC"/>
</dbReference>
<evidence type="ECO:0000259" key="5">
    <source>
        <dbReference type="PROSITE" id="PS51352"/>
    </source>
</evidence>
<keyword evidence="4" id="KW-1015">Disulfide bond</keyword>
<evidence type="ECO:0000256" key="3">
    <source>
        <dbReference type="PIRSR" id="PIRSR603782-1"/>
    </source>
</evidence>
<feature type="binding site" evidence="3">
    <location>
        <position position="164"/>
    </location>
    <ligand>
        <name>Cu cation</name>
        <dbReference type="ChEBI" id="CHEBI:23378"/>
    </ligand>
</feature>
<organism evidence="6 7">
    <name type="scientific">Martelella lutilitoris</name>
    <dbReference type="NCBI Taxonomy" id="2583532"/>
    <lineage>
        <taxon>Bacteria</taxon>
        <taxon>Pseudomonadati</taxon>
        <taxon>Pseudomonadota</taxon>
        <taxon>Alphaproteobacteria</taxon>
        <taxon>Hyphomicrobiales</taxon>
        <taxon>Aurantimonadaceae</taxon>
        <taxon>Martelella</taxon>
    </lineage>
</organism>
<comment type="similarity">
    <text evidence="1">Belongs to the SCO1/2 family.</text>
</comment>
<keyword evidence="3" id="KW-0479">Metal-binding</keyword>
<evidence type="ECO:0000313" key="7">
    <source>
        <dbReference type="Proteomes" id="UP000596083"/>
    </source>
</evidence>
<feature type="binding site" evidence="3">
    <location>
        <position position="81"/>
    </location>
    <ligand>
        <name>Cu cation</name>
        <dbReference type="ChEBI" id="CHEBI:23378"/>
    </ligand>
</feature>
<dbReference type="Proteomes" id="UP000596083">
    <property type="component" value="Plasmid plas-002"/>
</dbReference>
<keyword evidence="6" id="KW-0614">Plasmid</keyword>
<dbReference type="SUPFAM" id="SSF52833">
    <property type="entry name" value="Thioredoxin-like"/>
    <property type="match status" value="1"/>
</dbReference>
<geneLocation type="plasmid" evidence="6 7">
    <name>plas-002</name>
</geneLocation>
<dbReference type="EMBL" id="CP066788">
    <property type="protein sequence ID" value="QQM33054.1"/>
    <property type="molecule type" value="Genomic_DNA"/>
</dbReference>
<feature type="binding site" evidence="3">
    <location>
        <position position="77"/>
    </location>
    <ligand>
        <name>Cu cation</name>
        <dbReference type="ChEBI" id="CHEBI:23378"/>
    </ligand>
</feature>
<dbReference type="RefSeq" id="WP_024706451.1">
    <property type="nucleotide sequence ID" value="NZ_CP066788.1"/>
</dbReference>
<proteinExistence type="inferred from homology"/>
<dbReference type="InterPro" id="IPR013766">
    <property type="entry name" value="Thioredoxin_domain"/>
</dbReference>
<dbReference type="Gene3D" id="3.40.30.10">
    <property type="entry name" value="Glutaredoxin"/>
    <property type="match status" value="1"/>
</dbReference>
<gene>
    <name evidence="6" type="ORF">JET14_21575</name>
</gene>
<dbReference type="PANTHER" id="PTHR12151:SF25">
    <property type="entry name" value="LINALOOL DEHYDRATASE_ISOMERASE DOMAIN-CONTAINING PROTEIN"/>
    <property type="match status" value="1"/>
</dbReference>
<dbReference type="InterPro" id="IPR036249">
    <property type="entry name" value="Thioredoxin-like_sf"/>
</dbReference>
<sequence>MRRRTLLVAGASGVGALAFTLGLGWWQSRDSLQTGSALIPLRIGKMSFTLTNHHGVTVSPSEWIGRPTIVFFGFTWCPDVCPTTLSDISLWLQDLGPDADRMNIFLVSVDPERDTPQVLADYLSNFDPRITGLTGSPAEIKRAADEFRATFEKVPREDDYTMDHTAGVFLFRADGRFGGIIDYHEDRHVALLKIQRLLKAAS</sequence>
<evidence type="ECO:0000256" key="2">
    <source>
        <dbReference type="ARBA" id="ARBA00023008"/>
    </source>
</evidence>
<dbReference type="CDD" id="cd02968">
    <property type="entry name" value="SCO"/>
    <property type="match status" value="1"/>
</dbReference>